<proteinExistence type="predicted"/>
<dbReference type="EMBL" id="CP015520">
    <property type="protein sequence ID" value="ANF22773.1"/>
    <property type="molecule type" value="Genomic_DNA"/>
</dbReference>
<evidence type="ECO:0000313" key="1">
    <source>
        <dbReference type="EMBL" id="ANF22773.1"/>
    </source>
</evidence>
<gene>
    <name evidence="1" type="ORF">A7C91_06005</name>
</gene>
<reference evidence="2" key="1">
    <citation type="journal article" date="2016" name="Syst. Appl. Microbiol.">
        <title>Thermococcus piezophilus sp. nov., a novel hyperthermophilic and piezophilic archaeon with a broad pressure range for growth, isolated from a deepest hydrothermal vent at the Mid-Cayman Rise.</title>
        <authorList>
            <person name="Dalmasso C."/>
            <person name="Oger P."/>
            <person name="Selva G."/>
            <person name="Courtine D."/>
            <person name="L'Haridon S."/>
            <person name="Garlaschelli A."/>
            <person name="Roussel E."/>
            <person name="Miyazaki J."/>
            <person name="Reveillaud J."/>
            <person name="Jebbar M."/>
            <person name="Takai K."/>
            <person name="Maignien L."/>
            <person name="Alain K."/>
        </authorList>
    </citation>
    <scope>NUCLEOTIDE SEQUENCE [LARGE SCALE GENOMIC DNA]</scope>
    <source>
        <strain evidence="2">CDGS</strain>
    </source>
</reference>
<dbReference type="RefSeq" id="WP_068665777.1">
    <property type="nucleotide sequence ID" value="NZ_CP015520.1"/>
</dbReference>
<dbReference type="Proteomes" id="UP000076969">
    <property type="component" value="Chromosome"/>
</dbReference>
<dbReference type="GeneID" id="28495729"/>
<dbReference type="OrthoDB" id="88474at2157"/>
<protein>
    <submittedName>
        <fullName evidence="1">Uncharacterized protein</fullName>
    </submittedName>
</protein>
<organism evidence="1 2">
    <name type="scientific">Thermococcus piezophilus</name>
    <dbReference type="NCBI Taxonomy" id="1712654"/>
    <lineage>
        <taxon>Archaea</taxon>
        <taxon>Methanobacteriati</taxon>
        <taxon>Methanobacteriota</taxon>
        <taxon>Thermococci</taxon>
        <taxon>Thermococcales</taxon>
        <taxon>Thermococcaceae</taxon>
        <taxon>Thermococcus</taxon>
    </lineage>
</organism>
<sequence>MSESTDIVYEALGRYIDSLCGSTYIGTARRMVVLYRGAEIHHLTPLKEPLPFLNLFYHKDTV</sequence>
<dbReference type="KEGG" id="tpie:A7C91_06005"/>
<keyword evidence="2" id="KW-1185">Reference proteome</keyword>
<accession>A0A172WH54</accession>
<name>A0A172WH54_9EURY</name>
<evidence type="ECO:0000313" key="2">
    <source>
        <dbReference type="Proteomes" id="UP000076969"/>
    </source>
</evidence>
<dbReference type="AlphaFoldDB" id="A0A172WH54"/>